<sequence length="144" mass="14839">MTVRGARYAAAVLVGAGVLSVAPTAAAAPVPLTGTQWRFESSGFARTAPVRYTGSPAYFSITGKGGGGNDGCNVFGMDVALDGDRARFSGLVSTLRACVAPGAGEHFRAAFSGVRTVRVEGNRLRVNDGPRGYWTFVAAGPAKR</sequence>
<keyword evidence="4" id="KW-1185">Reference proteome</keyword>
<proteinExistence type="predicted"/>
<dbReference type="RefSeq" id="WP_068568227.1">
    <property type="nucleotide sequence ID" value="NZ_FNLF01000002.1"/>
</dbReference>
<organism evidence="3 4">
    <name type="scientific">Tsukamurella pulmonis</name>
    <dbReference type="NCBI Taxonomy" id="47312"/>
    <lineage>
        <taxon>Bacteria</taxon>
        <taxon>Bacillati</taxon>
        <taxon>Actinomycetota</taxon>
        <taxon>Actinomycetes</taxon>
        <taxon>Mycobacteriales</taxon>
        <taxon>Tsukamurellaceae</taxon>
        <taxon>Tsukamurella</taxon>
    </lineage>
</organism>
<dbReference type="EMBL" id="FNLF01000002">
    <property type="protein sequence ID" value="SDR16306.1"/>
    <property type="molecule type" value="Genomic_DNA"/>
</dbReference>
<dbReference type="Gene3D" id="2.40.128.270">
    <property type="match status" value="1"/>
</dbReference>
<protein>
    <submittedName>
        <fullName evidence="3">Heat shock protein HslJ</fullName>
    </submittedName>
</protein>
<keyword evidence="1" id="KW-0732">Signal</keyword>
<dbReference type="STRING" id="47312.SAMN04489765_3550"/>
<feature type="chain" id="PRO_5010176078" evidence="1">
    <location>
        <begin position="28"/>
        <end position="144"/>
    </location>
</feature>
<evidence type="ECO:0000313" key="3">
    <source>
        <dbReference type="EMBL" id="SDR16306.1"/>
    </source>
</evidence>
<feature type="signal peptide" evidence="1">
    <location>
        <begin position="1"/>
        <end position="27"/>
    </location>
</feature>
<gene>
    <name evidence="3" type="ORF">SAMN04489765_3550</name>
</gene>
<keyword evidence="3" id="KW-0346">Stress response</keyword>
<name>A0A1H1GTX1_9ACTN</name>
<evidence type="ECO:0000313" key="4">
    <source>
        <dbReference type="Proteomes" id="UP000183053"/>
    </source>
</evidence>
<dbReference type="Pfam" id="PF03724">
    <property type="entry name" value="META"/>
    <property type="match status" value="1"/>
</dbReference>
<evidence type="ECO:0000256" key="1">
    <source>
        <dbReference type="SAM" id="SignalP"/>
    </source>
</evidence>
<reference evidence="4" key="1">
    <citation type="submission" date="2016-10" db="EMBL/GenBank/DDBJ databases">
        <authorList>
            <person name="Varghese N."/>
            <person name="Submissions S."/>
        </authorList>
    </citation>
    <scope>NUCLEOTIDE SEQUENCE [LARGE SCALE GENOMIC DNA]</scope>
    <source>
        <strain evidence="4">DSM 44142</strain>
    </source>
</reference>
<feature type="domain" description="DUF306" evidence="2">
    <location>
        <begin position="31"/>
        <end position="129"/>
    </location>
</feature>
<accession>A0A1H1GTX1</accession>
<dbReference type="InterPro" id="IPR038670">
    <property type="entry name" value="HslJ-like_sf"/>
</dbReference>
<dbReference type="Proteomes" id="UP000183053">
    <property type="component" value="Unassembled WGS sequence"/>
</dbReference>
<evidence type="ECO:0000259" key="2">
    <source>
        <dbReference type="Pfam" id="PF03724"/>
    </source>
</evidence>
<dbReference type="OrthoDB" id="4773799at2"/>
<dbReference type="AlphaFoldDB" id="A0A1H1GTX1"/>
<dbReference type="InterPro" id="IPR005184">
    <property type="entry name" value="DUF306_Meta_HslJ"/>
</dbReference>